<dbReference type="InterPro" id="IPR026913">
    <property type="entry name" value="METTL24"/>
</dbReference>
<organism evidence="5 6">
    <name type="scientific">Perkinsus olseni</name>
    <name type="common">Perkinsus atlanticus</name>
    <dbReference type="NCBI Taxonomy" id="32597"/>
    <lineage>
        <taxon>Eukaryota</taxon>
        <taxon>Sar</taxon>
        <taxon>Alveolata</taxon>
        <taxon>Perkinsozoa</taxon>
        <taxon>Perkinsea</taxon>
        <taxon>Perkinsida</taxon>
        <taxon>Perkinsidae</taxon>
        <taxon>Perkinsus</taxon>
    </lineage>
</organism>
<dbReference type="Pfam" id="PF13383">
    <property type="entry name" value="Methyltransf_22"/>
    <property type="match status" value="1"/>
</dbReference>
<dbReference type="InterPro" id="IPR029063">
    <property type="entry name" value="SAM-dependent_MTases_sf"/>
</dbReference>
<feature type="compositionally biased region" description="Polar residues" evidence="1">
    <location>
        <begin position="370"/>
        <end position="392"/>
    </location>
</feature>
<dbReference type="Proteomes" id="UP000541610">
    <property type="component" value="Unassembled WGS sequence"/>
</dbReference>
<dbReference type="PANTHER" id="PTHR32026">
    <property type="entry name" value="METHYLTRANSFERASE-LIKE PROTEIN 24"/>
    <property type="match status" value="1"/>
</dbReference>
<evidence type="ECO:0000313" key="6">
    <source>
        <dbReference type="Proteomes" id="UP000541610"/>
    </source>
</evidence>
<evidence type="ECO:0000313" key="5">
    <source>
        <dbReference type="EMBL" id="KAF4682419.1"/>
    </source>
</evidence>
<name>A0A7J6NF26_PEROL</name>
<keyword evidence="2" id="KW-1133">Transmembrane helix</keyword>
<feature type="signal peptide" evidence="3">
    <location>
        <begin position="1"/>
        <end position="23"/>
    </location>
</feature>
<dbReference type="SUPFAM" id="SSF53335">
    <property type="entry name" value="S-adenosyl-L-methionine-dependent methyltransferases"/>
    <property type="match status" value="1"/>
</dbReference>
<feature type="compositionally biased region" description="Pro residues" evidence="1">
    <location>
        <begin position="352"/>
        <end position="366"/>
    </location>
</feature>
<dbReference type="AlphaFoldDB" id="A0A7J6NF26"/>
<proteinExistence type="predicted"/>
<evidence type="ECO:0000256" key="1">
    <source>
        <dbReference type="SAM" id="MobiDB-lite"/>
    </source>
</evidence>
<feature type="transmembrane region" description="Helical" evidence="2">
    <location>
        <begin position="570"/>
        <end position="587"/>
    </location>
</feature>
<keyword evidence="2" id="KW-0812">Transmembrane</keyword>
<gene>
    <name evidence="5" type="ORF">FOZ60_010580</name>
</gene>
<feature type="region of interest" description="Disordered" evidence="1">
    <location>
        <begin position="512"/>
        <end position="536"/>
    </location>
</feature>
<reference evidence="5 6" key="1">
    <citation type="submission" date="2020-04" db="EMBL/GenBank/DDBJ databases">
        <title>Perkinsus olseni comparative genomics.</title>
        <authorList>
            <person name="Bogema D.R."/>
        </authorList>
    </citation>
    <scope>NUCLEOTIDE SEQUENCE [LARGE SCALE GENOMIC DNA]</scope>
    <source>
        <strain evidence="5">00978-12</strain>
    </source>
</reference>
<comment type="caution">
    <text evidence="5">The sequence shown here is derived from an EMBL/GenBank/DDBJ whole genome shotgun (WGS) entry which is preliminary data.</text>
</comment>
<feature type="region of interest" description="Disordered" evidence="1">
    <location>
        <begin position="331"/>
        <end position="422"/>
    </location>
</feature>
<evidence type="ECO:0000256" key="3">
    <source>
        <dbReference type="SAM" id="SignalP"/>
    </source>
</evidence>
<dbReference type="EMBL" id="JABANP010000433">
    <property type="protein sequence ID" value="KAF4682419.1"/>
    <property type="molecule type" value="Genomic_DNA"/>
</dbReference>
<dbReference type="OrthoDB" id="38237at2759"/>
<sequence>MAQPIALPRLLILIAVLVSSSYQAAVREGLGDADAPTRLSMVFRDTTAETVIGYVEGPRANQFRAIDVAQVEFPYGNSSYVKYTVLADEDALSGYSKLLMNGSSKNFTANTPPALKAQLMRRFGSRFHEEYTKHFLYDQSMLYCAREWYTEFVTPSGDGPFTFLYKIYLRRPDANQRFRLTGLMVEVHTTKDEQNDWKVFWRIFGSCIRAVERRIKSVHARLSVSWFGTLLRRVKLLVILVWECGGYDDEDAAEGSEDATADQKGQANSVCMKDEDEEGGEDHNPMARAWRGERSTEASNASGDVSPLVEPIERSIIHRLKGAAGQALNGLGRWEPSEYTDRDDRRGYRAPPLVPQPVPPPPPPCRRPVTISTAHTSRPTTESAANAPQSRRQGFRRRFVKSPTASSRSPTAFGRRAGGDCSEPTEDLWGTFEYIPTRTTPRLDRIARDAAHREELRQYESKLRLNRRMDESTKKEVTAVKALYRKEPGMVLLGGPTTMAVNSAISNLNGFSKWTTRKDKPQRRDHGPRSVRRDIEKRAKAWPQTPLLRWLEGVGFRLLSMQQLLTQQRAFAIAVLAVCVIIFVASLRQLMIPREIPASEELMTAESCSVVSEQLRSFPLVQLLFGSRPKALALHRMLHQKHLYIPPVDRRVPTANEKAFGKYYMSTYHPTLACPLQERLGGTSVSMVLCDPRLAFEPGRGDCRVRSYVRNDETAPEELFSAERALHQMNEDCIFETDHPRREAYQAVVHGEHQLTLLRIDTDRGGSLPNAALEEVQRAEQVVVLLRWPMDDYTAARKQFDFLDWMAQNDFVVLSKEQEFYPDFEGRRSLAVRMSWIRMPAGFGSPCKGSTRSLVPEPLSRSQTRMSDILPSARSRQFVGPQRNRPDKWFARNTFPEVSCEFEERLGTRGDGGKWVCESYKLGREFRREPVIIYSVGYGNSFSFEAAFHDEVNENAEIFVFEIDKELYEKAVRAGPAYITWKHWGLASRDNRAKEHFTLPTMRRMLGHADRVIDIFKIDCEGCEFDTFRTWFDVKSGKGLPTQILIEVHWRDPKSARSLLEYLMQLDYVIFRREPNYLAKSSYMEFGLVQRSFID</sequence>
<evidence type="ECO:0000256" key="2">
    <source>
        <dbReference type="SAM" id="Phobius"/>
    </source>
</evidence>
<dbReference type="InterPro" id="IPR025714">
    <property type="entry name" value="Methyltranfer_dom"/>
</dbReference>
<feature type="chain" id="PRO_5029479024" description="Methyltransferase domain-containing protein" evidence="3">
    <location>
        <begin position="24"/>
        <end position="1095"/>
    </location>
</feature>
<feature type="region of interest" description="Disordered" evidence="1">
    <location>
        <begin position="252"/>
        <end position="286"/>
    </location>
</feature>
<keyword evidence="2" id="KW-0472">Membrane</keyword>
<evidence type="ECO:0000259" key="4">
    <source>
        <dbReference type="Pfam" id="PF13383"/>
    </source>
</evidence>
<feature type="domain" description="Methyltransferase" evidence="4">
    <location>
        <begin position="883"/>
        <end position="1089"/>
    </location>
</feature>
<keyword evidence="3" id="KW-0732">Signal</keyword>
<feature type="compositionally biased region" description="Basic and acidic residues" evidence="1">
    <location>
        <begin position="516"/>
        <end position="536"/>
    </location>
</feature>
<accession>A0A7J6NF26</accession>
<feature type="compositionally biased region" description="Basic and acidic residues" evidence="1">
    <location>
        <begin position="335"/>
        <end position="347"/>
    </location>
</feature>
<protein>
    <recommendedName>
        <fullName evidence="4">Methyltransferase domain-containing protein</fullName>
    </recommendedName>
</protein>